<dbReference type="GO" id="GO:1902201">
    <property type="term" value="P:negative regulation of bacterial-type flagellum-dependent cell motility"/>
    <property type="evidence" value="ECO:0007669"/>
    <property type="project" value="TreeGrafter"/>
</dbReference>
<dbReference type="SUPFAM" id="SSF52172">
    <property type="entry name" value="CheY-like"/>
    <property type="match status" value="2"/>
</dbReference>
<dbReference type="RefSeq" id="WP_013255340.1">
    <property type="nucleotide sequence ID" value="NC_014364.1"/>
</dbReference>
<feature type="domain" description="Response regulatory" evidence="6">
    <location>
        <begin position="272"/>
        <end position="388"/>
    </location>
</feature>
<comment type="catalytic activity">
    <reaction evidence="2">
        <text>2 GTP = 3',3'-c-di-GMP + 2 diphosphate</text>
        <dbReference type="Rhea" id="RHEA:24898"/>
        <dbReference type="ChEBI" id="CHEBI:33019"/>
        <dbReference type="ChEBI" id="CHEBI:37565"/>
        <dbReference type="ChEBI" id="CHEBI:58805"/>
        <dbReference type="EC" id="2.7.7.65"/>
    </reaction>
</comment>
<dbReference type="SUPFAM" id="SSF47226">
    <property type="entry name" value="Histidine-containing phosphotransfer domain, HPT domain"/>
    <property type="match status" value="1"/>
</dbReference>
<dbReference type="InterPro" id="IPR043128">
    <property type="entry name" value="Rev_trsase/Diguanyl_cyclase"/>
</dbReference>
<dbReference type="Proteomes" id="UP000002318">
    <property type="component" value="Chromosome"/>
</dbReference>
<dbReference type="eggNOG" id="COG2198">
    <property type="taxonomic scope" value="Bacteria"/>
</dbReference>
<dbReference type="PROSITE" id="PS50894">
    <property type="entry name" value="HPT"/>
    <property type="match status" value="1"/>
</dbReference>
<dbReference type="Gene3D" id="1.20.120.160">
    <property type="entry name" value="HPT domain"/>
    <property type="match status" value="1"/>
</dbReference>
<dbReference type="Gene3D" id="3.40.50.2300">
    <property type="match status" value="2"/>
</dbReference>
<accession>E1R8X2</accession>
<dbReference type="NCBIfam" id="TIGR00254">
    <property type="entry name" value="GGDEF"/>
    <property type="match status" value="1"/>
</dbReference>
<evidence type="ECO:0000313" key="10">
    <source>
        <dbReference type="Proteomes" id="UP000002318"/>
    </source>
</evidence>
<name>E1R8X2_SEDSS</name>
<evidence type="ECO:0000256" key="5">
    <source>
        <dbReference type="SAM" id="MobiDB-lite"/>
    </source>
</evidence>
<evidence type="ECO:0000256" key="2">
    <source>
        <dbReference type="ARBA" id="ARBA00034247"/>
    </source>
</evidence>
<feature type="region of interest" description="Disordered" evidence="5">
    <location>
        <begin position="111"/>
        <end position="140"/>
    </location>
</feature>
<proteinExistence type="predicted"/>
<feature type="modified residue" description="Phosphohistidine" evidence="3">
    <location>
        <position position="54"/>
    </location>
</feature>
<feature type="domain" description="Response regulatory" evidence="6">
    <location>
        <begin position="146"/>
        <end position="263"/>
    </location>
</feature>
<keyword evidence="10" id="KW-1185">Reference proteome</keyword>
<dbReference type="OrthoDB" id="9759607at2"/>
<dbReference type="InterPro" id="IPR001789">
    <property type="entry name" value="Sig_transdc_resp-reg_receiver"/>
</dbReference>
<evidence type="ECO:0000256" key="1">
    <source>
        <dbReference type="ARBA" id="ARBA00012528"/>
    </source>
</evidence>
<feature type="modified residue" description="4-aspartylphosphate" evidence="4">
    <location>
        <position position="202"/>
    </location>
</feature>
<dbReference type="Gene3D" id="3.30.70.270">
    <property type="match status" value="1"/>
</dbReference>
<evidence type="ECO:0000259" key="7">
    <source>
        <dbReference type="PROSITE" id="PS50887"/>
    </source>
</evidence>
<dbReference type="SMART" id="SM00073">
    <property type="entry name" value="HPT"/>
    <property type="match status" value="1"/>
</dbReference>
<evidence type="ECO:0000256" key="4">
    <source>
        <dbReference type="PROSITE-ProRule" id="PRU00169"/>
    </source>
</evidence>
<evidence type="ECO:0000259" key="8">
    <source>
        <dbReference type="PROSITE" id="PS50894"/>
    </source>
</evidence>
<dbReference type="GO" id="GO:0052621">
    <property type="term" value="F:diguanylate cyclase activity"/>
    <property type="evidence" value="ECO:0007669"/>
    <property type="project" value="UniProtKB-EC"/>
</dbReference>
<dbReference type="PANTHER" id="PTHR45138:SF9">
    <property type="entry name" value="DIGUANYLATE CYCLASE DGCM-RELATED"/>
    <property type="match status" value="1"/>
</dbReference>
<protein>
    <recommendedName>
        <fullName evidence="1">diguanylate cyclase</fullName>
        <ecNumber evidence="1">2.7.7.65</ecNumber>
    </recommendedName>
</protein>
<dbReference type="AlphaFoldDB" id="E1R8X2"/>
<gene>
    <name evidence="9" type="ordered locus">Spirs_2775</name>
</gene>
<dbReference type="PROSITE" id="PS50110">
    <property type="entry name" value="RESPONSE_REGULATORY"/>
    <property type="match status" value="2"/>
</dbReference>
<dbReference type="InterPro" id="IPR011006">
    <property type="entry name" value="CheY-like_superfamily"/>
</dbReference>
<dbReference type="CDD" id="cd00088">
    <property type="entry name" value="HPT"/>
    <property type="match status" value="1"/>
</dbReference>
<dbReference type="EMBL" id="CP002116">
    <property type="protein sequence ID" value="ADK81879.1"/>
    <property type="molecule type" value="Genomic_DNA"/>
</dbReference>
<dbReference type="InterPro" id="IPR036641">
    <property type="entry name" value="HPT_dom_sf"/>
</dbReference>
<dbReference type="Pfam" id="PF00990">
    <property type="entry name" value="GGDEF"/>
    <property type="match status" value="1"/>
</dbReference>
<dbReference type="KEGG" id="ssm:Spirs_2775"/>
<organism evidence="9 10">
    <name type="scientific">Sediminispirochaeta smaragdinae (strain DSM 11293 / JCM 15392 / SEBR 4228)</name>
    <name type="common">Spirochaeta smaragdinae</name>
    <dbReference type="NCBI Taxonomy" id="573413"/>
    <lineage>
        <taxon>Bacteria</taxon>
        <taxon>Pseudomonadati</taxon>
        <taxon>Spirochaetota</taxon>
        <taxon>Spirochaetia</taxon>
        <taxon>Spirochaetales</taxon>
        <taxon>Spirochaetaceae</taxon>
        <taxon>Sediminispirochaeta</taxon>
    </lineage>
</organism>
<dbReference type="GO" id="GO:0005886">
    <property type="term" value="C:plasma membrane"/>
    <property type="evidence" value="ECO:0007669"/>
    <property type="project" value="TreeGrafter"/>
</dbReference>
<sequence length="565" mass="63515">MDELSGQLKEKLAALAEEYIRMLPERFREIRDALVMAERDGSAGSLPTLRLLVHKLVGSGATFGFKELSRSGKVLENRLEKLIENGEPPEPEDYSRLREAVAALEGLCEEGEPEELEELEAPDFSELRQGPDSKSNGGGSLSEKKIIHLVDRTGVIASNVVEQLGYYGYEVEEIDDLSIVRRKLESGGRRLLIVNTEHLLHDKELSAGLSAVKRHYRNKLGIIFVSEHEDFMTRLQAVRAGGDAFFLLPLDIGRLVDKIDSLVSRVEAAPYHILIVDDDPEQVAYYAFLLQQAGMVTSVASDPMKVLSILIESKPELILMDMYMPGCSGIELTALLRQHEAFVGVPIVFLSFESNKEKQMEAICRGGDDFLTKPINPDYLIQVVSTRAERNRNIRYFMERDSLTGLLNHTNLKEHLSRELLRASRSETFLTFAMIDADHFKRVNDTYGHLTGDRVLKNLARLLLDRLRRTDIIGRYGGEEFGIILLNTDVTAAEHIMNEIRENFSRVIQQSESKQFFVTFSCGIAGFPECADASTLTLAADKALYSAKENGRNRVVVYHHQEIKG</sequence>
<dbReference type="HOGENOM" id="CLU_000445_11_28_12"/>
<dbReference type="eggNOG" id="COG3706">
    <property type="taxonomic scope" value="Bacteria"/>
</dbReference>
<evidence type="ECO:0000256" key="3">
    <source>
        <dbReference type="PROSITE-ProRule" id="PRU00110"/>
    </source>
</evidence>
<reference evidence="9 10" key="1">
    <citation type="journal article" date="2010" name="Stand. Genomic Sci.">
        <title>Complete genome sequence of Spirochaeta smaragdinae type strain (SEBR 4228).</title>
        <authorList>
            <person name="Mavromatis K."/>
            <person name="Yasawong M."/>
            <person name="Chertkov O."/>
            <person name="Lapidus A."/>
            <person name="Lucas S."/>
            <person name="Nolan M."/>
            <person name="Del Rio T.G."/>
            <person name="Tice H."/>
            <person name="Cheng J.F."/>
            <person name="Pitluck S."/>
            <person name="Liolios K."/>
            <person name="Ivanova N."/>
            <person name="Tapia R."/>
            <person name="Han C."/>
            <person name="Bruce D."/>
            <person name="Goodwin L."/>
            <person name="Pati A."/>
            <person name="Chen A."/>
            <person name="Palaniappan K."/>
            <person name="Land M."/>
            <person name="Hauser L."/>
            <person name="Chang Y.J."/>
            <person name="Jeffries C.D."/>
            <person name="Detter J.C."/>
            <person name="Rohde M."/>
            <person name="Brambilla E."/>
            <person name="Spring S."/>
            <person name="Goker M."/>
            <person name="Sikorski J."/>
            <person name="Woyke T."/>
            <person name="Bristow J."/>
            <person name="Eisen J.A."/>
            <person name="Markowitz V."/>
            <person name="Hugenholtz P."/>
            <person name="Klenk H.P."/>
            <person name="Kyrpides N.C."/>
        </authorList>
    </citation>
    <scope>NUCLEOTIDE SEQUENCE [LARGE SCALE GENOMIC DNA]</scope>
    <source>
        <strain evidence="10">DSM 11293 / JCM 15392 / SEBR 4228</strain>
    </source>
</reference>
<dbReference type="SMART" id="SM00267">
    <property type="entry name" value="GGDEF"/>
    <property type="match status" value="1"/>
</dbReference>
<dbReference type="GO" id="GO:0004672">
    <property type="term" value="F:protein kinase activity"/>
    <property type="evidence" value="ECO:0007669"/>
    <property type="project" value="UniProtKB-ARBA"/>
</dbReference>
<dbReference type="SUPFAM" id="SSF55073">
    <property type="entry name" value="Nucleotide cyclase"/>
    <property type="match status" value="1"/>
</dbReference>
<evidence type="ECO:0000313" key="9">
    <source>
        <dbReference type="EMBL" id="ADK81879.1"/>
    </source>
</evidence>
<dbReference type="GO" id="GO:0043709">
    <property type="term" value="P:cell adhesion involved in single-species biofilm formation"/>
    <property type="evidence" value="ECO:0007669"/>
    <property type="project" value="TreeGrafter"/>
</dbReference>
<dbReference type="Pfam" id="PF01627">
    <property type="entry name" value="Hpt"/>
    <property type="match status" value="1"/>
</dbReference>
<dbReference type="InterPro" id="IPR050469">
    <property type="entry name" value="Diguanylate_Cyclase"/>
</dbReference>
<dbReference type="STRING" id="573413.Spirs_2775"/>
<feature type="domain" description="HPt" evidence="8">
    <location>
        <begin position="8"/>
        <end position="111"/>
    </location>
</feature>
<dbReference type="eggNOG" id="COG0745">
    <property type="taxonomic scope" value="Bacteria"/>
</dbReference>
<dbReference type="InterPro" id="IPR029787">
    <property type="entry name" value="Nucleotide_cyclase"/>
</dbReference>
<dbReference type="Pfam" id="PF00072">
    <property type="entry name" value="Response_reg"/>
    <property type="match status" value="1"/>
</dbReference>
<dbReference type="InterPro" id="IPR000160">
    <property type="entry name" value="GGDEF_dom"/>
</dbReference>
<dbReference type="PANTHER" id="PTHR45138">
    <property type="entry name" value="REGULATORY COMPONENTS OF SENSORY TRANSDUCTION SYSTEM"/>
    <property type="match status" value="1"/>
</dbReference>
<feature type="modified residue" description="4-aspartylphosphate" evidence="4">
    <location>
        <position position="321"/>
    </location>
</feature>
<dbReference type="SMART" id="SM00448">
    <property type="entry name" value="REC"/>
    <property type="match status" value="2"/>
</dbReference>
<dbReference type="EC" id="2.7.7.65" evidence="1"/>
<dbReference type="FunFam" id="3.30.70.270:FF:000001">
    <property type="entry name" value="Diguanylate cyclase domain protein"/>
    <property type="match status" value="1"/>
</dbReference>
<dbReference type="GO" id="GO:0000160">
    <property type="term" value="P:phosphorelay signal transduction system"/>
    <property type="evidence" value="ECO:0007669"/>
    <property type="project" value="InterPro"/>
</dbReference>
<keyword evidence="4" id="KW-0597">Phosphoprotein</keyword>
<dbReference type="CDD" id="cd01949">
    <property type="entry name" value="GGDEF"/>
    <property type="match status" value="1"/>
</dbReference>
<feature type="domain" description="GGDEF" evidence="7">
    <location>
        <begin position="428"/>
        <end position="560"/>
    </location>
</feature>
<dbReference type="PROSITE" id="PS50887">
    <property type="entry name" value="GGDEF"/>
    <property type="match status" value="1"/>
</dbReference>
<dbReference type="InterPro" id="IPR008207">
    <property type="entry name" value="Sig_transdc_His_kin_Hpt_dom"/>
</dbReference>
<feature type="compositionally biased region" description="Acidic residues" evidence="5">
    <location>
        <begin position="111"/>
        <end position="123"/>
    </location>
</feature>
<evidence type="ECO:0000259" key="6">
    <source>
        <dbReference type="PROSITE" id="PS50110"/>
    </source>
</evidence>